<evidence type="ECO:0000313" key="4">
    <source>
        <dbReference type="Proteomes" id="UP000747110"/>
    </source>
</evidence>
<dbReference type="AlphaFoldDB" id="A0A8J4D687"/>
<proteinExistence type="predicted"/>
<dbReference type="SUPFAM" id="SSF55729">
    <property type="entry name" value="Acyl-CoA N-acyltransferases (Nat)"/>
    <property type="match status" value="1"/>
</dbReference>
<dbReference type="EMBL" id="BNCP01000051">
    <property type="protein sequence ID" value="GIL89635.1"/>
    <property type="molecule type" value="Genomic_DNA"/>
</dbReference>
<gene>
    <name evidence="3" type="ORF">Vretifemale_17335</name>
</gene>
<evidence type="ECO:0000256" key="1">
    <source>
        <dbReference type="ARBA" id="ARBA00022679"/>
    </source>
</evidence>
<evidence type="ECO:0000313" key="3">
    <source>
        <dbReference type="EMBL" id="GIL89635.1"/>
    </source>
</evidence>
<keyword evidence="1" id="KW-0808">Transferase</keyword>
<dbReference type="InterPro" id="IPR000182">
    <property type="entry name" value="GNAT_dom"/>
</dbReference>
<dbReference type="Gene3D" id="3.40.630.30">
    <property type="match status" value="1"/>
</dbReference>
<accession>A0A8J4D687</accession>
<protein>
    <recommendedName>
        <fullName evidence="2">N-acetyltransferase domain-containing protein</fullName>
    </recommendedName>
</protein>
<dbReference type="InterPro" id="IPR050769">
    <property type="entry name" value="NAT_camello-type"/>
</dbReference>
<dbReference type="Proteomes" id="UP000747110">
    <property type="component" value="Unassembled WGS sequence"/>
</dbReference>
<name>A0A8J4D687_9CHLO</name>
<keyword evidence="4" id="KW-1185">Reference proteome</keyword>
<dbReference type="CDD" id="cd04301">
    <property type="entry name" value="NAT_SF"/>
    <property type="match status" value="1"/>
</dbReference>
<dbReference type="OrthoDB" id="41532at2759"/>
<dbReference type="PANTHER" id="PTHR13947:SF37">
    <property type="entry name" value="LD18367P"/>
    <property type="match status" value="1"/>
</dbReference>
<dbReference type="InterPro" id="IPR016181">
    <property type="entry name" value="Acyl_CoA_acyltransferase"/>
</dbReference>
<comment type="caution">
    <text evidence="3">The sequence shown here is derived from an EMBL/GenBank/DDBJ whole genome shotgun (WGS) entry which is preliminary data.</text>
</comment>
<reference evidence="3" key="1">
    <citation type="journal article" date="2021" name="Proc. Natl. Acad. Sci. U.S.A.">
        <title>Three genomes in the algal genus Volvox reveal the fate of a haploid sex-determining region after a transition to homothallism.</title>
        <authorList>
            <person name="Yamamoto K."/>
            <person name="Hamaji T."/>
            <person name="Kawai-Toyooka H."/>
            <person name="Matsuzaki R."/>
            <person name="Takahashi F."/>
            <person name="Nishimura Y."/>
            <person name="Kawachi M."/>
            <person name="Noguchi H."/>
            <person name="Minakuchi Y."/>
            <person name="Umen J.G."/>
            <person name="Toyoda A."/>
            <person name="Nozaki H."/>
        </authorList>
    </citation>
    <scope>NUCLEOTIDE SEQUENCE</scope>
    <source>
        <strain evidence="3">NIES-3786</strain>
    </source>
</reference>
<dbReference type="Pfam" id="PF00583">
    <property type="entry name" value="Acetyltransf_1"/>
    <property type="match status" value="1"/>
</dbReference>
<organism evidence="3 4">
    <name type="scientific">Volvox reticuliferus</name>
    <dbReference type="NCBI Taxonomy" id="1737510"/>
    <lineage>
        <taxon>Eukaryota</taxon>
        <taxon>Viridiplantae</taxon>
        <taxon>Chlorophyta</taxon>
        <taxon>core chlorophytes</taxon>
        <taxon>Chlorophyceae</taxon>
        <taxon>CS clade</taxon>
        <taxon>Chlamydomonadales</taxon>
        <taxon>Volvocaceae</taxon>
        <taxon>Volvox</taxon>
    </lineage>
</organism>
<dbReference type="PROSITE" id="PS51186">
    <property type="entry name" value="GNAT"/>
    <property type="match status" value="1"/>
</dbReference>
<feature type="domain" description="N-acetyltransferase" evidence="2">
    <location>
        <begin position="358"/>
        <end position="450"/>
    </location>
</feature>
<dbReference type="GO" id="GO:0008080">
    <property type="term" value="F:N-acetyltransferase activity"/>
    <property type="evidence" value="ECO:0007669"/>
    <property type="project" value="InterPro"/>
</dbReference>
<evidence type="ECO:0000259" key="2">
    <source>
        <dbReference type="PROSITE" id="PS51186"/>
    </source>
</evidence>
<sequence length="453" mass="46964">MGLANDGVGQIFHTSRPLQVFACTAPAATLIATPMRSSFLFKAAAIFGAAAFMPCLVFVLLRRAMKRYIFQSVNSPDLSNIGKFYSTLGAGHGSAFWVAEIVEQGPAVTAIPDTALTAQQPLAVPRPASTASFQTPSLTANSVTANNLLNPSEPATSPAAIPALLIAVEPIAGTTAQSAKAMSTNEQGGVINAEGRSSSAAFLSAEADERRIRELVAGLVAAAVARIEAASSRSPTTSPRSIALPAAALKAPLVLVNSDDKPGAETKPCEATMLDSEMGPKSVPVPSALAAPATPAGVVNGPRVASFLNSASTSPVAGSAFTVEAKSSTPVVTRLQEVPSATTAESLPGGSSSGGKTKIIGHVALERKSWKLAELRRMNVLKQYAGQGVEGKLLETLVQHARDNGFQELLLHTSGLQTAAWRLSERAGWSISGVSRAQGVDFYTYTLDLTKRC</sequence>
<dbReference type="PANTHER" id="PTHR13947">
    <property type="entry name" value="GNAT FAMILY N-ACETYLTRANSFERASE"/>
    <property type="match status" value="1"/>
</dbReference>